<dbReference type="AlphaFoldDB" id="A0A2W6HW36"/>
<evidence type="ECO:0000313" key="1">
    <source>
        <dbReference type="EMBL" id="PZS87697.1"/>
    </source>
</evidence>
<accession>A0A2W6HW36</accession>
<proteinExistence type="predicted"/>
<comment type="caution">
    <text evidence="1">The sequence shown here is derived from an EMBL/GenBank/DDBJ whole genome shotgun (WGS) entry which is preliminary data.</text>
</comment>
<reference evidence="1 2" key="1">
    <citation type="submission" date="2016-05" db="EMBL/GenBank/DDBJ databases">
        <authorList>
            <person name="Lavstsen T."/>
            <person name="Jespersen J.S."/>
        </authorList>
    </citation>
    <scope>NUCLEOTIDE SEQUENCE [LARGE SCALE GENOMIC DNA]</scope>
    <source>
        <strain evidence="1 2">SM-5815</strain>
    </source>
</reference>
<protein>
    <submittedName>
        <fullName evidence="1">Uncharacterized protein</fullName>
    </submittedName>
</protein>
<sequence>MNRAAYPRLVEAIQTQSLICVQDALAELRALEEAQHTYPLGLNPSTNELNWELTNARSDDDLTPMATLVHLYAMKQTKGDLASCERLNAIATWLVEQGADPFQEQARTIIRKGWDNGLPVCNRGRGKTLVEVFGQSNLPQVVRKMIAAVNDSEGDEARILRYHIDRYGLANLP</sequence>
<name>A0A2W6HW36_STEMA</name>
<dbReference type="Proteomes" id="UP000249614">
    <property type="component" value="Unassembled WGS sequence"/>
</dbReference>
<dbReference type="RefSeq" id="WP_111113661.1">
    <property type="nucleotide sequence ID" value="NZ_LXXM01000226.1"/>
</dbReference>
<gene>
    <name evidence="1" type="ORF">A7X83_01775</name>
</gene>
<evidence type="ECO:0000313" key="2">
    <source>
        <dbReference type="Proteomes" id="UP000249614"/>
    </source>
</evidence>
<dbReference type="EMBL" id="LXXM01000226">
    <property type="protein sequence ID" value="PZS87697.1"/>
    <property type="molecule type" value="Genomic_DNA"/>
</dbReference>
<organism evidence="1 2">
    <name type="scientific">Stenotrophomonas maltophilia</name>
    <name type="common">Pseudomonas maltophilia</name>
    <name type="synonym">Xanthomonas maltophilia</name>
    <dbReference type="NCBI Taxonomy" id="40324"/>
    <lineage>
        <taxon>Bacteria</taxon>
        <taxon>Pseudomonadati</taxon>
        <taxon>Pseudomonadota</taxon>
        <taxon>Gammaproteobacteria</taxon>
        <taxon>Lysobacterales</taxon>
        <taxon>Lysobacteraceae</taxon>
        <taxon>Stenotrophomonas</taxon>
        <taxon>Stenotrophomonas maltophilia group</taxon>
    </lineage>
</organism>